<sequence>MPPEERRDQLLDAVLKIIVEQGVHKVSMDTVAREVGVTRPVVYSVFTDADDMLRASLDRETAGALTQLLPVLTTLQASDNPGTAILEYFDGFLTAVLEAPNRWRAAFSLVDSSTPTFRRRIEKQRKAATELFEDYLRHAPVPPGTDIEMTARVIFTLAWEAGRMLLSEPEIFTRQRLIAFARTIITEHFESPSVATP</sequence>
<evidence type="ECO:0000259" key="3">
    <source>
        <dbReference type="PROSITE" id="PS50977"/>
    </source>
</evidence>
<reference evidence="4 5" key="1">
    <citation type="submission" date="2020-07" db="EMBL/GenBank/DDBJ databases">
        <authorList>
            <person name="Zhuang K."/>
            <person name="Ran Y."/>
        </authorList>
    </citation>
    <scope>NUCLEOTIDE SEQUENCE [LARGE SCALE GENOMIC DNA]</scope>
    <source>
        <strain evidence="4 5">WCH-YHL-001</strain>
    </source>
</reference>
<dbReference type="InterPro" id="IPR009057">
    <property type="entry name" value="Homeodomain-like_sf"/>
</dbReference>
<feature type="domain" description="HTH tetR-type" evidence="3">
    <location>
        <begin position="4"/>
        <end position="64"/>
    </location>
</feature>
<dbReference type="PANTHER" id="PTHR30055">
    <property type="entry name" value="HTH-TYPE TRANSCRIPTIONAL REGULATOR RUTR"/>
    <property type="match status" value="1"/>
</dbReference>
<organism evidence="4 5">
    <name type="scientific">Nocardia huaxiensis</name>
    <dbReference type="NCBI Taxonomy" id="2755382"/>
    <lineage>
        <taxon>Bacteria</taxon>
        <taxon>Bacillati</taxon>
        <taxon>Actinomycetota</taxon>
        <taxon>Actinomycetes</taxon>
        <taxon>Mycobacteriales</taxon>
        <taxon>Nocardiaceae</taxon>
        <taxon>Nocardia</taxon>
    </lineage>
</organism>
<feature type="DNA-binding region" description="H-T-H motif" evidence="2">
    <location>
        <begin position="27"/>
        <end position="46"/>
    </location>
</feature>
<evidence type="ECO:0000256" key="2">
    <source>
        <dbReference type="PROSITE-ProRule" id="PRU00335"/>
    </source>
</evidence>
<keyword evidence="1 2" id="KW-0238">DNA-binding</keyword>
<dbReference type="Pfam" id="PF00440">
    <property type="entry name" value="TetR_N"/>
    <property type="match status" value="1"/>
</dbReference>
<dbReference type="SUPFAM" id="SSF48498">
    <property type="entry name" value="Tetracyclin repressor-like, C-terminal domain"/>
    <property type="match status" value="1"/>
</dbReference>
<name>A0A7D6VJ78_9NOCA</name>
<evidence type="ECO:0000313" key="5">
    <source>
        <dbReference type="Proteomes" id="UP000515512"/>
    </source>
</evidence>
<protein>
    <submittedName>
        <fullName evidence="4">TetR/AcrR family transcriptional regulator</fullName>
    </submittedName>
</protein>
<dbReference type="InterPro" id="IPR036271">
    <property type="entry name" value="Tet_transcr_reg_TetR-rel_C_sf"/>
</dbReference>
<dbReference type="SUPFAM" id="SSF46689">
    <property type="entry name" value="Homeodomain-like"/>
    <property type="match status" value="1"/>
</dbReference>
<evidence type="ECO:0000256" key="1">
    <source>
        <dbReference type="ARBA" id="ARBA00023125"/>
    </source>
</evidence>
<dbReference type="Gene3D" id="1.10.357.10">
    <property type="entry name" value="Tetracycline Repressor, domain 2"/>
    <property type="match status" value="1"/>
</dbReference>
<evidence type="ECO:0000313" key="4">
    <source>
        <dbReference type="EMBL" id="QLY34375.1"/>
    </source>
</evidence>
<dbReference type="GO" id="GO:0000976">
    <property type="term" value="F:transcription cis-regulatory region binding"/>
    <property type="evidence" value="ECO:0007669"/>
    <property type="project" value="TreeGrafter"/>
</dbReference>
<gene>
    <name evidence="4" type="ORF">H0264_13895</name>
</gene>
<dbReference type="PROSITE" id="PS50977">
    <property type="entry name" value="HTH_TETR_2"/>
    <property type="match status" value="1"/>
</dbReference>
<proteinExistence type="predicted"/>
<keyword evidence="5" id="KW-1185">Reference proteome</keyword>
<dbReference type="PANTHER" id="PTHR30055:SF160">
    <property type="entry name" value="TRANSCRIPTIONAL REGULATORY PROTEIN (PROBABLY ASNC-FAMILY)-RELATED"/>
    <property type="match status" value="1"/>
</dbReference>
<accession>A0A7D6VJ78</accession>
<dbReference type="KEGG" id="nhu:H0264_13895"/>
<dbReference type="Proteomes" id="UP000515512">
    <property type="component" value="Chromosome"/>
</dbReference>
<dbReference type="AlphaFoldDB" id="A0A7D6VJ78"/>
<dbReference type="InterPro" id="IPR050109">
    <property type="entry name" value="HTH-type_TetR-like_transc_reg"/>
</dbReference>
<dbReference type="GO" id="GO:0003700">
    <property type="term" value="F:DNA-binding transcription factor activity"/>
    <property type="evidence" value="ECO:0007669"/>
    <property type="project" value="TreeGrafter"/>
</dbReference>
<dbReference type="InterPro" id="IPR001647">
    <property type="entry name" value="HTH_TetR"/>
</dbReference>
<dbReference type="EMBL" id="CP059399">
    <property type="protein sequence ID" value="QLY34375.1"/>
    <property type="molecule type" value="Genomic_DNA"/>
</dbReference>